<keyword evidence="1" id="KW-0238">DNA-binding</keyword>
<dbReference type="PANTHER" id="PTHR46558:SF4">
    <property type="entry name" value="DNA-BIDING PHAGE PROTEIN"/>
    <property type="match status" value="1"/>
</dbReference>
<protein>
    <submittedName>
        <fullName evidence="3">Helix-turn-helix transcriptional regulator</fullName>
    </submittedName>
</protein>
<sequence>MKLNAPRLTLIKTRKSLGMTQEDLASKVKISRAYLANIEGGKYTPSLEVAKKISHILNRSIDELFL</sequence>
<dbReference type="Gene3D" id="1.10.260.40">
    <property type="entry name" value="lambda repressor-like DNA-binding domains"/>
    <property type="match status" value="1"/>
</dbReference>
<dbReference type="SUPFAM" id="SSF47413">
    <property type="entry name" value="lambda repressor-like DNA-binding domains"/>
    <property type="match status" value="1"/>
</dbReference>
<evidence type="ECO:0000313" key="4">
    <source>
        <dbReference type="Proteomes" id="UP001162836"/>
    </source>
</evidence>
<gene>
    <name evidence="3" type="ORF">LRS37_04470</name>
</gene>
<dbReference type="SMART" id="SM00530">
    <property type="entry name" value="HTH_XRE"/>
    <property type="match status" value="1"/>
</dbReference>
<proteinExistence type="predicted"/>
<dbReference type="CDD" id="cd00093">
    <property type="entry name" value="HTH_XRE"/>
    <property type="match status" value="1"/>
</dbReference>
<organism evidence="3 4">
    <name type="scientific">Neobacillus sedimentimangrovi</name>
    <dbReference type="NCBI Taxonomy" id="2699460"/>
    <lineage>
        <taxon>Bacteria</taxon>
        <taxon>Bacillati</taxon>
        <taxon>Bacillota</taxon>
        <taxon>Bacilli</taxon>
        <taxon>Bacillales</taxon>
        <taxon>Bacillaceae</taxon>
        <taxon>Neobacillus</taxon>
    </lineage>
</organism>
<evidence type="ECO:0000259" key="2">
    <source>
        <dbReference type="PROSITE" id="PS50943"/>
    </source>
</evidence>
<dbReference type="Pfam" id="PF01381">
    <property type="entry name" value="HTH_3"/>
    <property type="match status" value="1"/>
</dbReference>
<name>A0ABS8QH62_9BACI</name>
<comment type="caution">
    <text evidence="3">The sequence shown here is derived from an EMBL/GenBank/DDBJ whole genome shotgun (WGS) entry which is preliminary data.</text>
</comment>
<keyword evidence="4" id="KW-1185">Reference proteome</keyword>
<dbReference type="PROSITE" id="PS50943">
    <property type="entry name" value="HTH_CROC1"/>
    <property type="match status" value="1"/>
</dbReference>
<evidence type="ECO:0000256" key="1">
    <source>
        <dbReference type="ARBA" id="ARBA00023125"/>
    </source>
</evidence>
<dbReference type="InterPro" id="IPR010982">
    <property type="entry name" value="Lambda_DNA-bd_dom_sf"/>
</dbReference>
<dbReference type="EMBL" id="JAJODE010000008">
    <property type="protein sequence ID" value="MCD4838135.1"/>
    <property type="molecule type" value="Genomic_DNA"/>
</dbReference>
<feature type="domain" description="HTH cro/C1-type" evidence="2">
    <location>
        <begin position="10"/>
        <end position="64"/>
    </location>
</feature>
<accession>A0ABS8QH62</accession>
<dbReference type="RefSeq" id="WP_231314325.1">
    <property type="nucleotide sequence ID" value="NZ_JAJODE010000008.1"/>
</dbReference>
<dbReference type="PANTHER" id="PTHR46558">
    <property type="entry name" value="TRACRIPTIONAL REGULATORY PROTEIN-RELATED-RELATED"/>
    <property type="match status" value="1"/>
</dbReference>
<dbReference type="InterPro" id="IPR001387">
    <property type="entry name" value="Cro/C1-type_HTH"/>
</dbReference>
<dbReference type="Proteomes" id="UP001162836">
    <property type="component" value="Unassembled WGS sequence"/>
</dbReference>
<reference evidence="3 4" key="1">
    <citation type="journal article" date="2023" name="Antonie Van Leeuwenhoek">
        <title>Unveiling the genomic potential of a novel thermostable glycoside hydrolases producing Neobacillus sedimentimangrovi UE25.</title>
        <authorList>
            <person name="Ejaz U."/>
            <person name="Saleem F."/>
            <person name="Rashid R."/>
            <person name="Hasan K.A."/>
            <person name="Syed M.N."/>
            <person name="Sohail M."/>
        </authorList>
    </citation>
    <scope>NUCLEOTIDE SEQUENCE [LARGE SCALE GENOMIC DNA]</scope>
    <source>
        <strain evidence="3 4">UE25</strain>
    </source>
</reference>
<evidence type="ECO:0000313" key="3">
    <source>
        <dbReference type="EMBL" id="MCD4838135.1"/>
    </source>
</evidence>